<feature type="region of interest" description="Disordered" evidence="8">
    <location>
        <begin position="35"/>
        <end position="69"/>
    </location>
</feature>
<evidence type="ECO:0000256" key="6">
    <source>
        <dbReference type="ARBA" id="ARBA00023004"/>
    </source>
</evidence>
<evidence type="ECO:0000313" key="10">
    <source>
        <dbReference type="Proteomes" id="UP000762676"/>
    </source>
</evidence>
<evidence type="ECO:0000256" key="8">
    <source>
        <dbReference type="SAM" id="MobiDB-lite"/>
    </source>
</evidence>
<keyword evidence="4" id="KW-0479">Metal-binding</keyword>
<keyword evidence="6" id="KW-0408">Iron</keyword>
<dbReference type="Pfam" id="PF00067">
    <property type="entry name" value="p450"/>
    <property type="match status" value="1"/>
</dbReference>
<dbReference type="InterPro" id="IPR036396">
    <property type="entry name" value="Cyt_P450_sf"/>
</dbReference>
<comment type="similarity">
    <text evidence="2">Belongs to the cytochrome P450 family.</text>
</comment>
<dbReference type="GO" id="GO:0004497">
    <property type="term" value="F:monooxygenase activity"/>
    <property type="evidence" value="ECO:0007669"/>
    <property type="project" value="UniProtKB-KW"/>
</dbReference>
<comment type="caution">
    <text evidence="9">The sequence shown here is derived from an EMBL/GenBank/DDBJ whole genome shotgun (WGS) entry which is preliminary data.</text>
</comment>
<dbReference type="Proteomes" id="UP000762676">
    <property type="component" value="Unassembled WGS sequence"/>
</dbReference>
<feature type="compositionally biased region" description="Low complexity" evidence="8">
    <location>
        <begin position="40"/>
        <end position="69"/>
    </location>
</feature>
<reference evidence="9 10" key="1">
    <citation type="journal article" date="2021" name="Elife">
        <title>Chloroplast acquisition without the gene transfer in kleptoplastic sea slugs, Plakobranchus ocellatus.</title>
        <authorList>
            <person name="Maeda T."/>
            <person name="Takahashi S."/>
            <person name="Yoshida T."/>
            <person name="Shimamura S."/>
            <person name="Takaki Y."/>
            <person name="Nagai Y."/>
            <person name="Toyoda A."/>
            <person name="Suzuki Y."/>
            <person name="Arimoto A."/>
            <person name="Ishii H."/>
            <person name="Satoh N."/>
            <person name="Nishiyama T."/>
            <person name="Hasebe M."/>
            <person name="Maruyama T."/>
            <person name="Minagawa J."/>
            <person name="Obokata J."/>
            <person name="Shigenobu S."/>
        </authorList>
    </citation>
    <scope>NUCLEOTIDE SEQUENCE [LARGE SCALE GENOMIC DNA]</scope>
</reference>
<proteinExistence type="inferred from homology"/>
<accession>A0AAV4GD76</accession>
<organism evidence="9 10">
    <name type="scientific">Elysia marginata</name>
    <dbReference type="NCBI Taxonomy" id="1093978"/>
    <lineage>
        <taxon>Eukaryota</taxon>
        <taxon>Metazoa</taxon>
        <taxon>Spiralia</taxon>
        <taxon>Lophotrochozoa</taxon>
        <taxon>Mollusca</taxon>
        <taxon>Gastropoda</taxon>
        <taxon>Heterobranchia</taxon>
        <taxon>Euthyneura</taxon>
        <taxon>Panpulmonata</taxon>
        <taxon>Sacoglossa</taxon>
        <taxon>Placobranchoidea</taxon>
        <taxon>Plakobranchidae</taxon>
        <taxon>Elysia</taxon>
    </lineage>
</organism>
<keyword evidence="3" id="KW-0349">Heme</keyword>
<evidence type="ECO:0000256" key="7">
    <source>
        <dbReference type="ARBA" id="ARBA00023033"/>
    </source>
</evidence>
<evidence type="ECO:0000313" key="9">
    <source>
        <dbReference type="EMBL" id="GFR83458.1"/>
    </source>
</evidence>
<keyword evidence="7" id="KW-0503">Monooxygenase</keyword>
<dbReference type="GO" id="GO:0020037">
    <property type="term" value="F:heme binding"/>
    <property type="evidence" value="ECO:0007669"/>
    <property type="project" value="InterPro"/>
</dbReference>
<keyword evidence="5" id="KW-0560">Oxidoreductase</keyword>
<dbReference type="PANTHER" id="PTHR24279">
    <property type="entry name" value="CYTOCHROME P450"/>
    <property type="match status" value="1"/>
</dbReference>
<evidence type="ECO:0000256" key="2">
    <source>
        <dbReference type="ARBA" id="ARBA00010617"/>
    </source>
</evidence>
<sequence length="253" mass="28510">MASSGQMMLALKIEATFCELKKVIQNRHSLVSRTASRAVSTSPALSKPAAKSAPETPPTEESSPLPFSSIPGPTGVAQWPVIGAAMLFKPFTKFTPGTAHQMFESLFQKYGSIVRLQLRGSTVIVRDIKDVETVFRNEGIYPKRPSLQLPKQFAKRNGFKDGFNEVQGKQWHKLRAPLSRRLARVNSATYYMQDQNIVANEFRTILETGGHLTPEEMSDIFFRFAAESRFCKNDNTHFNSNAIYRIYLLQNPY</sequence>
<protein>
    <submittedName>
        <fullName evidence="9">Cytochrome P450 10</fullName>
    </submittedName>
</protein>
<gene>
    <name evidence="9" type="ORF">ElyMa_002391900</name>
</gene>
<dbReference type="InterPro" id="IPR050479">
    <property type="entry name" value="CYP11_CYP27_families"/>
</dbReference>
<dbReference type="GO" id="GO:0016705">
    <property type="term" value="F:oxidoreductase activity, acting on paired donors, with incorporation or reduction of molecular oxygen"/>
    <property type="evidence" value="ECO:0007669"/>
    <property type="project" value="InterPro"/>
</dbReference>
<dbReference type="AlphaFoldDB" id="A0AAV4GD76"/>
<dbReference type="GO" id="GO:0005506">
    <property type="term" value="F:iron ion binding"/>
    <property type="evidence" value="ECO:0007669"/>
    <property type="project" value="InterPro"/>
</dbReference>
<dbReference type="PANTHER" id="PTHR24279:SF120">
    <property type="entry name" value="CYTOCHROME P450"/>
    <property type="match status" value="1"/>
</dbReference>
<comment type="cofactor">
    <cofactor evidence="1">
        <name>heme</name>
        <dbReference type="ChEBI" id="CHEBI:30413"/>
    </cofactor>
</comment>
<dbReference type="InterPro" id="IPR001128">
    <property type="entry name" value="Cyt_P450"/>
</dbReference>
<dbReference type="SUPFAM" id="SSF48264">
    <property type="entry name" value="Cytochrome P450"/>
    <property type="match status" value="1"/>
</dbReference>
<evidence type="ECO:0000256" key="1">
    <source>
        <dbReference type="ARBA" id="ARBA00001971"/>
    </source>
</evidence>
<name>A0AAV4GD76_9GAST</name>
<dbReference type="EMBL" id="BMAT01004921">
    <property type="protein sequence ID" value="GFR83458.1"/>
    <property type="molecule type" value="Genomic_DNA"/>
</dbReference>
<evidence type="ECO:0000256" key="5">
    <source>
        <dbReference type="ARBA" id="ARBA00023002"/>
    </source>
</evidence>
<dbReference type="Gene3D" id="1.10.630.10">
    <property type="entry name" value="Cytochrome P450"/>
    <property type="match status" value="1"/>
</dbReference>
<keyword evidence="10" id="KW-1185">Reference proteome</keyword>
<evidence type="ECO:0000256" key="3">
    <source>
        <dbReference type="ARBA" id="ARBA00022617"/>
    </source>
</evidence>
<evidence type="ECO:0000256" key="4">
    <source>
        <dbReference type="ARBA" id="ARBA00022723"/>
    </source>
</evidence>